<dbReference type="Proteomes" id="UP000193719">
    <property type="component" value="Unassembled WGS sequence"/>
</dbReference>
<protein>
    <submittedName>
        <fullName evidence="1">Uncharacterized protein</fullName>
    </submittedName>
</protein>
<dbReference type="Pfam" id="PF03525">
    <property type="entry name" value="Meiotic_rec114"/>
    <property type="match status" value="1"/>
</dbReference>
<dbReference type="OrthoDB" id="2158850at2759"/>
<accession>A0A1Y1VAL5</accession>
<reference evidence="1 2" key="1">
    <citation type="submission" date="2016-08" db="EMBL/GenBank/DDBJ databases">
        <title>Genomes of anaerobic fungi encode conserved fungal cellulosomes for biomass hydrolysis.</title>
        <authorList>
            <consortium name="DOE Joint Genome Institute"/>
            <person name="Haitjema C.H."/>
            <person name="Gilmore S.P."/>
            <person name="Henske J.K."/>
            <person name="Solomon K.V."/>
            <person name="De Groot R."/>
            <person name="Kuo A."/>
            <person name="Mondo S.J."/>
            <person name="Salamov A.A."/>
            <person name="Labutti K."/>
            <person name="Zhao Z."/>
            <person name="Chiniquy J."/>
            <person name="Barry K."/>
            <person name="Brewer H.M."/>
            <person name="Purvine S.O."/>
            <person name="Wright A.T."/>
            <person name="Boxma B."/>
            <person name="Van Alen T."/>
            <person name="Hackstein J.H."/>
            <person name="Baker S.E."/>
            <person name="Grigoriev I.V."/>
            <person name="O'Malley M.A."/>
        </authorList>
    </citation>
    <scope>NUCLEOTIDE SEQUENCE [LARGE SCALE GENOMIC DNA]</scope>
    <source>
        <strain evidence="2">finn</strain>
    </source>
</reference>
<sequence length="201" mass="23443">MISTWNIKKFSRCKIFLHENGQSNPNHNLWNHFSDANLSIIFLLNNIRNDNYGTLRVIRKDYQNVLETICLTKQNIEILNFKLLKKDNLIGIQYKTEDEEMIMQFVFFNNNDSLSFFTFLSPYMPYEILPDDYKVVEETVTSQNITSSFSTFSSPIHSTNASMENQVLSLVDKSNKIMNESQIHATATFENQQAFINISKQ</sequence>
<dbReference type="GO" id="GO:0007131">
    <property type="term" value="P:reciprocal meiotic recombination"/>
    <property type="evidence" value="ECO:0007669"/>
    <property type="project" value="InterPro"/>
</dbReference>
<dbReference type="AlphaFoldDB" id="A0A1Y1VAL5"/>
<evidence type="ECO:0000313" key="1">
    <source>
        <dbReference type="EMBL" id="ORX50725.1"/>
    </source>
</evidence>
<dbReference type="EMBL" id="MCFH01000020">
    <property type="protein sequence ID" value="ORX50725.1"/>
    <property type="molecule type" value="Genomic_DNA"/>
</dbReference>
<dbReference type="InterPro" id="IPR004354">
    <property type="entry name" value="Meiotic_Rec114"/>
</dbReference>
<name>A0A1Y1VAL5_9FUNG</name>
<gene>
    <name evidence="1" type="ORF">BCR36DRAFT_55469</name>
</gene>
<evidence type="ECO:0000313" key="2">
    <source>
        <dbReference type="Proteomes" id="UP000193719"/>
    </source>
</evidence>
<comment type="caution">
    <text evidence="1">The sequence shown here is derived from an EMBL/GenBank/DDBJ whole genome shotgun (WGS) entry which is preliminary data.</text>
</comment>
<proteinExistence type="predicted"/>
<reference evidence="1 2" key="2">
    <citation type="submission" date="2016-08" db="EMBL/GenBank/DDBJ databases">
        <title>Pervasive Adenine N6-methylation of Active Genes in Fungi.</title>
        <authorList>
            <consortium name="DOE Joint Genome Institute"/>
            <person name="Mondo S.J."/>
            <person name="Dannebaum R.O."/>
            <person name="Kuo R.C."/>
            <person name="Labutti K."/>
            <person name="Haridas S."/>
            <person name="Kuo A."/>
            <person name="Salamov A."/>
            <person name="Ahrendt S.R."/>
            <person name="Lipzen A."/>
            <person name="Sullivan W."/>
            <person name="Andreopoulos W.B."/>
            <person name="Clum A."/>
            <person name="Lindquist E."/>
            <person name="Daum C."/>
            <person name="Ramamoorthy G.K."/>
            <person name="Gryganskyi A."/>
            <person name="Culley D."/>
            <person name="Magnuson J.K."/>
            <person name="James T.Y."/>
            <person name="O'Malley M.A."/>
            <person name="Stajich J.E."/>
            <person name="Spatafora J.W."/>
            <person name="Visel A."/>
            <person name="Grigoriev I.V."/>
        </authorList>
    </citation>
    <scope>NUCLEOTIDE SEQUENCE [LARGE SCALE GENOMIC DNA]</scope>
    <source>
        <strain evidence="2">finn</strain>
    </source>
</reference>
<organism evidence="1 2">
    <name type="scientific">Piromyces finnis</name>
    <dbReference type="NCBI Taxonomy" id="1754191"/>
    <lineage>
        <taxon>Eukaryota</taxon>
        <taxon>Fungi</taxon>
        <taxon>Fungi incertae sedis</taxon>
        <taxon>Chytridiomycota</taxon>
        <taxon>Chytridiomycota incertae sedis</taxon>
        <taxon>Neocallimastigomycetes</taxon>
        <taxon>Neocallimastigales</taxon>
        <taxon>Neocallimastigaceae</taxon>
        <taxon>Piromyces</taxon>
    </lineage>
</organism>
<keyword evidence="2" id="KW-1185">Reference proteome</keyword>